<protein>
    <submittedName>
        <fullName evidence="2">BY PROTMAP: gi|342320102|gb|EGU12045.1| Proteophosphoglycan ppg4 [Rhodotorula glutinis ATCC 204091]</fullName>
    </submittedName>
</protein>
<name>A0A0K3CC01_RHOTO</name>
<evidence type="ECO:0000256" key="1">
    <source>
        <dbReference type="SAM" id="MobiDB-lite"/>
    </source>
</evidence>
<sequence length="383" mass="42948">MSPSTESSSNSDAGADDGEHRLPKYRLDALPVELLKLIVVLVKEQDERLQRLPNLRAVRIDCYTWKLARGKTRYITPETDSDSDGEAIPPPPVPEPLDALQAEMAQEAFQGFKSRFTDVELCGLTLTSISRHLNTFIHSAALQHLSLSPWTQFYRGDKASLLQPLQVMHSAHVPAFVQLPSVRELSIPGLTPQVIRIVECMTPNIRTLDLHYGGIPVPVDFQPALLPHLVKLRIHADDRVATVFRTFVACPYTSMTWIETASMGFSQDLQLASVLQVDNFGRSLRFLRYVASPTDAASGLQEFRTICDGRGISFKYELGMQAVDRFLHSGTDKVVEKASLLRDLFGWAQCRVDWLERLGDGEGLQELARLAQHLKGRQVFEWA</sequence>
<dbReference type="Proteomes" id="UP000199069">
    <property type="component" value="Unassembled WGS sequence"/>
</dbReference>
<feature type="region of interest" description="Disordered" evidence="1">
    <location>
        <begin position="1"/>
        <end position="20"/>
    </location>
</feature>
<dbReference type="AlphaFoldDB" id="A0A0K3CC01"/>
<proteinExistence type="predicted"/>
<evidence type="ECO:0000313" key="3">
    <source>
        <dbReference type="Proteomes" id="UP000199069"/>
    </source>
</evidence>
<evidence type="ECO:0000313" key="2">
    <source>
        <dbReference type="EMBL" id="CTR06075.1"/>
    </source>
</evidence>
<dbReference type="EMBL" id="CWKI01000003">
    <property type="protein sequence ID" value="CTR06075.1"/>
    <property type="molecule type" value="Genomic_DNA"/>
</dbReference>
<gene>
    <name evidence="2" type="primary">FGENESH: predicted gene_3.387</name>
    <name evidence="2" type="ORF">BN2166_0019360</name>
</gene>
<reference evidence="2 3" key="1">
    <citation type="submission" date="2015-07" db="EMBL/GenBank/DDBJ databases">
        <authorList>
            <person name="Cajimat M.N.B."/>
            <person name="Milazzo M.L."/>
            <person name="Fulhorst C.F."/>
        </authorList>
    </citation>
    <scope>NUCLEOTIDE SEQUENCE [LARGE SCALE GENOMIC DNA]</scope>
    <source>
        <strain evidence="2">Single colony</strain>
    </source>
</reference>
<keyword evidence="3" id="KW-1185">Reference proteome</keyword>
<accession>A0A0K3CC01</accession>
<organism evidence="2 3">
    <name type="scientific">Rhodotorula toruloides</name>
    <name type="common">Yeast</name>
    <name type="synonym">Rhodosporidium toruloides</name>
    <dbReference type="NCBI Taxonomy" id="5286"/>
    <lineage>
        <taxon>Eukaryota</taxon>
        <taxon>Fungi</taxon>
        <taxon>Dikarya</taxon>
        <taxon>Basidiomycota</taxon>
        <taxon>Pucciniomycotina</taxon>
        <taxon>Microbotryomycetes</taxon>
        <taxon>Sporidiobolales</taxon>
        <taxon>Sporidiobolaceae</taxon>
        <taxon>Rhodotorula</taxon>
    </lineage>
</organism>